<feature type="compositionally biased region" description="Polar residues" evidence="1">
    <location>
        <begin position="89"/>
        <end position="101"/>
    </location>
</feature>
<reference evidence="2 3" key="1">
    <citation type="submission" date="2019-04" db="EMBL/GenBank/DDBJ databases">
        <title>Chromosome genome assembly for Takifugu flavidus.</title>
        <authorList>
            <person name="Xiao S."/>
        </authorList>
    </citation>
    <scope>NUCLEOTIDE SEQUENCE [LARGE SCALE GENOMIC DNA]</scope>
    <source>
        <strain evidence="2">HTHZ2018</strain>
        <tissue evidence="2">Muscle</tissue>
    </source>
</reference>
<sequence length="101" mass="11291">MSSSRDRTEGGSEQGNHSEESGQAAVEQAAPLMLSQYQQDFPPPPCPRRRTPALPHPDNIGINPAFRLEFSTVQRDAYPPWPIQDHRLSTSSSDQQNFTKD</sequence>
<dbReference type="EMBL" id="RHFK02000006">
    <property type="protein sequence ID" value="TWW74715.1"/>
    <property type="molecule type" value="Genomic_DNA"/>
</dbReference>
<dbReference type="AlphaFoldDB" id="A0A5C6P5Q4"/>
<keyword evidence="3" id="KW-1185">Reference proteome</keyword>
<feature type="region of interest" description="Disordered" evidence="1">
    <location>
        <begin position="77"/>
        <end position="101"/>
    </location>
</feature>
<evidence type="ECO:0000313" key="2">
    <source>
        <dbReference type="EMBL" id="TWW74715.1"/>
    </source>
</evidence>
<feature type="region of interest" description="Disordered" evidence="1">
    <location>
        <begin position="1"/>
        <end position="60"/>
    </location>
</feature>
<name>A0A5C6P5Q4_9TELE</name>
<protein>
    <submittedName>
        <fullName evidence="2">Uncharacterized protein</fullName>
    </submittedName>
</protein>
<evidence type="ECO:0000256" key="1">
    <source>
        <dbReference type="SAM" id="MobiDB-lite"/>
    </source>
</evidence>
<gene>
    <name evidence="2" type="ORF">D4764_14G0007180</name>
</gene>
<dbReference type="Proteomes" id="UP000324091">
    <property type="component" value="Chromosome 14"/>
</dbReference>
<proteinExistence type="predicted"/>
<organism evidence="2 3">
    <name type="scientific">Takifugu flavidus</name>
    <name type="common">sansaifugu</name>
    <dbReference type="NCBI Taxonomy" id="433684"/>
    <lineage>
        <taxon>Eukaryota</taxon>
        <taxon>Metazoa</taxon>
        <taxon>Chordata</taxon>
        <taxon>Craniata</taxon>
        <taxon>Vertebrata</taxon>
        <taxon>Euteleostomi</taxon>
        <taxon>Actinopterygii</taxon>
        <taxon>Neopterygii</taxon>
        <taxon>Teleostei</taxon>
        <taxon>Neoteleostei</taxon>
        <taxon>Acanthomorphata</taxon>
        <taxon>Eupercaria</taxon>
        <taxon>Tetraodontiformes</taxon>
        <taxon>Tetradontoidea</taxon>
        <taxon>Tetraodontidae</taxon>
        <taxon>Takifugu</taxon>
    </lineage>
</organism>
<evidence type="ECO:0000313" key="3">
    <source>
        <dbReference type="Proteomes" id="UP000324091"/>
    </source>
</evidence>
<comment type="caution">
    <text evidence="2">The sequence shown here is derived from an EMBL/GenBank/DDBJ whole genome shotgun (WGS) entry which is preliminary data.</text>
</comment>
<accession>A0A5C6P5Q4</accession>
<feature type="compositionally biased region" description="Basic and acidic residues" evidence="1">
    <location>
        <begin position="1"/>
        <end position="20"/>
    </location>
</feature>